<accession>A0AC34GWM9</accession>
<evidence type="ECO:0000313" key="1">
    <source>
        <dbReference type="Proteomes" id="UP000887579"/>
    </source>
</evidence>
<name>A0AC34GWM9_9BILA</name>
<sequence>MCTHIFACVRAHPKAAHNELEKNRRANLRSYLDQIKAILPPEYDSARDTTLSLLTRARNHLRILGHRRNEMLCRRNDIVTENAKLKERIEKAKAMRNAKRCRKQEEQHQHQQQQNIISQEEFTPTVTPMITDNSRNGSPIFLEYSPSTKPQQLFIPSPTDRMVTIDPYLEGLLPPVPLSYPYLHQMQANRAAMV</sequence>
<dbReference type="WBParaSite" id="ES5_v2.g9222.t1">
    <property type="protein sequence ID" value="ES5_v2.g9222.t1"/>
    <property type="gene ID" value="ES5_v2.g9222"/>
</dbReference>
<reference evidence="2" key="1">
    <citation type="submission" date="2022-11" db="UniProtKB">
        <authorList>
            <consortium name="WormBaseParasite"/>
        </authorList>
    </citation>
    <scope>IDENTIFICATION</scope>
</reference>
<organism evidence="1 2">
    <name type="scientific">Panagrolaimus sp. ES5</name>
    <dbReference type="NCBI Taxonomy" id="591445"/>
    <lineage>
        <taxon>Eukaryota</taxon>
        <taxon>Metazoa</taxon>
        <taxon>Ecdysozoa</taxon>
        <taxon>Nematoda</taxon>
        <taxon>Chromadorea</taxon>
        <taxon>Rhabditida</taxon>
        <taxon>Tylenchina</taxon>
        <taxon>Panagrolaimomorpha</taxon>
        <taxon>Panagrolaimoidea</taxon>
        <taxon>Panagrolaimidae</taxon>
        <taxon>Panagrolaimus</taxon>
    </lineage>
</organism>
<evidence type="ECO:0000313" key="2">
    <source>
        <dbReference type="WBParaSite" id="ES5_v2.g9222.t1"/>
    </source>
</evidence>
<proteinExistence type="predicted"/>
<protein>
    <submittedName>
        <fullName evidence="2">BHLH domain-containing protein</fullName>
    </submittedName>
</protein>
<dbReference type="Proteomes" id="UP000887579">
    <property type="component" value="Unplaced"/>
</dbReference>